<dbReference type="EMBL" id="PUIB01000011">
    <property type="protein sequence ID" value="PQO38500.1"/>
    <property type="molecule type" value="Genomic_DNA"/>
</dbReference>
<dbReference type="SUPFAM" id="SSF50341">
    <property type="entry name" value="CheW-like"/>
    <property type="match status" value="1"/>
</dbReference>
<feature type="domain" description="CheW-like" evidence="3">
    <location>
        <begin position="22"/>
        <end position="162"/>
    </location>
</feature>
<gene>
    <name evidence="4" type="ORF">C5Y98_10620</name>
</gene>
<dbReference type="InterPro" id="IPR024181">
    <property type="entry name" value="Chemotax_regulator_CheV"/>
</dbReference>
<dbReference type="AlphaFoldDB" id="A0A2S8G2H0"/>
<dbReference type="PANTHER" id="PTHR47233:SF3">
    <property type="entry name" value="CHEMOTAXIS PROTEIN CHEV"/>
    <property type="match status" value="1"/>
</dbReference>
<dbReference type="SMART" id="SM00448">
    <property type="entry name" value="REC"/>
    <property type="match status" value="1"/>
</dbReference>
<dbReference type="Gene3D" id="2.30.30.40">
    <property type="entry name" value="SH3 Domains"/>
    <property type="match status" value="1"/>
</dbReference>
<name>A0A2S8G2H0_9BACT</name>
<proteinExistence type="predicted"/>
<comment type="caution">
    <text evidence="4">The sequence shown here is derived from an EMBL/GenBank/DDBJ whole genome shotgun (WGS) entry which is preliminary data.</text>
</comment>
<feature type="modified residue" description="4-aspartylphosphate" evidence="1">
    <location>
        <position position="244"/>
    </location>
</feature>
<evidence type="ECO:0000259" key="2">
    <source>
        <dbReference type="PROSITE" id="PS50110"/>
    </source>
</evidence>
<reference evidence="4 5" key="1">
    <citation type="submission" date="2018-02" db="EMBL/GenBank/DDBJ databases">
        <title>Comparative genomes isolates from brazilian mangrove.</title>
        <authorList>
            <person name="Araujo J.E."/>
            <person name="Taketani R.G."/>
            <person name="Silva M.C.P."/>
            <person name="Loureco M.V."/>
            <person name="Andreote F.D."/>
        </authorList>
    </citation>
    <scope>NUCLEOTIDE SEQUENCE [LARGE SCALE GENOMIC DNA]</scope>
    <source>
        <strain evidence="4 5">NAP PRIS-MGV</strain>
    </source>
</reference>
<dbReference type="Pfam" id="PF01584">
    <property type="entry name" value="CheW"/>
    <property type="match status" value="1"/>
</dbReference>
<dbReference type="PROSITE" id="PS50851">
    <property type="entry name" value="CHEW"/>
    <property type="match status" value="1"/>
</dbReference>
<keyword evidence="1" id="KW-0597">Phosphoprotein</keyword>
<dbReference type="PROSITE" id="PS50110">
    <property type="entry name" value="RESPONSE_REGULATORY"/>
    <property type="match status" value="1"/>
</dbReference>
<dbReference type="PANTHER" id="PTHR47233">
    <property type="entry name" value="CHEMOTAXIS PROTEIN CHEV"/>
    <property type="match status" value="1"/>
</dbReference>
<evidence type="ECO:0000256" key="1">
    <source>
        <dbReference type="PROSITE-ProRule" id="PRU00169"/>
    </source>
</evidence>
<dbReference type="InterPro" id="IPR002545">
    <property type="entry name" value="CheW-lke_dom"/>
</dbReference>
<dbReference type="SMART" id="SM00260">
    <property type="entry name" value="CheW"/>
    <property type="match status" value="1"/>
</dbReference>
<accession>A0A2S8G2H0</accession>
<dbReference type="GO" id="GO:0000160">
    <property type="term" value="P:phosphorelay signal transduction system"/>
    <property type="evidence" value="ECO:0007669"/>
    <property type="project" value="InterPro"/>
</dbReference>
<dbReference type="Pfam" id="PF00072">
    <property type="entry name" value="Response_reg"/>
    <property type="match status" value="1"/>
</dbReference>
<dbReference type="SUPFAM" id="SSF52172">
    <property type="entry name" value="CheY-like"/>
    <property type="match status" value="1"/>
</dbReference>
<dbReference type="InterPro" id="IPR036061">
    <property type="entry name" value="CheW-like_dom_sf"/>
</dbReference>
<dbReference type="Gene3D" id="3.40.50.2300">
    <property type="match status" value="1"/>
</dbReference>
<protein>
    <submittedName>
        <fullName evidence="4">Chemotaxis protein CheV</fullName>
    </submittedName>
</protein>
<dbReference type="InterPro" id="IPR011006">
    <property type="entry name" value="CheY-like_superfamily"/>
</dbReference>
<dbReference type="RefSeq" id="WP_105353941.1">
    <property type="nucleotide sequence ID" value="NZ_PUIB01000011.1"/>
</dbReference>
<dbReference type="OrthoDB" id="9806105at2"/>
<feature type="domain" description="Response regulatory" evidence="2">
    <location>
        <begin position="183"/>
        <end position="311"/>
    </location>
</feature>
<dbReference type="GO" id="GO:0006935">
    <property type="term" value="P:chemotaxis"/>
    <property type="evidence" value="ECO:0007669"/>
    <property type="project" value="InterPro"/>
</dbReference>
<dbReference type="Proteomes" id="UP000239388">
    <property type="component" value="Unassembled WGS sequence"/>
</dbReference>
<evidence type="ECO:0000313" key="4">
    <source>
        <dbReference type="EMBL" id="PQO38500.1"/>
    </source>
</evidence>
<dbReference type="Gene3D" id="2.40.50.180">
    <property type="entry name" value="CheA-289, Domain 4"/>
    <property type="match status" value="1"/>
</dbReference>
<evidence type="ECO:0000259" key="3">
    <source>
        <dbReference type="PROSITE" id="PS50851"/>
    </source>
</evidence>
<dbReference type="InterPro" id="IPR001789">
    <property type="entry name" value="Sig_transdc_resp-reg_receiver"/>
</dbReference>
<evidence type="ECO:0000313" key="5">
    <source>
        <dbReference type="Proteomes" id="UP000239388"/>
    </source>
</evidence>
<dbReference type="PIRSF" id="PIRSF002867">
    <property type="entry name" value="CheV"/>
    <property type="match status" value="1"/>
</dbReference>
<organism evidence="4 5">
    <name type="scientific">Blastopirellula marina</name>
    <dbReference type="NCBI Taxonomy" id="124"/>
    <lineage>
        <taxon>Bacteria</taxon>
        <taxon>Pseudomonadati</taxon>
        <taxon>Planctomycetota</taxon>
        <taxon>Planctomycetia</taxon>
        <taxon>Pirellulales</taxon>
        <taxon>Pirellulaceae</taxon>
        <taxon>Blastopirellula</taxon>
    </lineage>
</organism>
<sequence>MTTQSSNMGINTGILLEAGTNEAEILVFEVAGQTFGVNVAKVKEVLGISNVTRLPEGHPSIEGVVRIRQDVVTLINLAHFLYGDVAEAEAKDNDCLLLLEFNQRPLAFRVHRVHRIYRVSWKATRPLPTTLGMNAPITSVVLIDGKLVQILDFESIGAEVAGITEQQSAEDATISRIEAPDVPIVFAEDSRMISEMIRDHLQDAGFSNIHGFVDGLAAWEYLEALGEEHTTDSIRDQVGIIITDIEMPRMDGFSLAKHIRMHPILGALPVLIFSSLVSKDNQKKGAQVGVDAQVSKPRYAELVSTARQLLGLSMLVEA</sequence>